<dbReference type="FunFam" id="1.10.3720.10:FF:000001">
    <property type="entry name" value="Glycine betaine ABC transporter, permease"/>
    <property type="match status" value="1"/>
</dbReference>
<evidence type="ECO:0000313" key="9">
    <source>
        <dbReference type="EMBL" id="BDR82004.1"/>
    </source>
</evidence>
<evidence type="ECO:0000313" key="10">
    <source>
        <dbReference type="Proteomes" id="UP001321763"/>
    </source>
</evidence>
<feature type="transmembrane region" description="Helical" evidence="7">
    <location>
        <begin position="91"/>
        <end position="114"/>
    </location>
</feature>
<dbReference type="Gene3D" id="1.10.3720.10">
    <property type="entry name" value="MetI-like"/>
    <property type="match status" value="1"/>
</dbReference>
<feature type="transmembrane region" description="Helical" evidence="7">
    <location>
        <begin position="215"/>
        <end position="234"/>
    </location>
</feature>
<dbReference type="PROSITE" id="PS50928">
    <property type="entry name" value="ABC_TM1"/>
    <property type="match status" value="1"/>
</dbReference>
<dbReference type="CDD" id="cd06261">
    <property type="entry name" value="TM_PBP2"/>
    <property type="match status" value="1"/>
</dbReference>
<dbReference type="PANTHER" id="PTHR47737:SF1">
    <property type="entry name" value="GLYCINE BETAINE_PROLINE BETAINE TRANSPORT SYSTEM PERMEASE PROTEIN PROW"/>
    <property type="match status" value="1"/>
</dbReference>
<evidence type="ECO:0000256" key="3">
    <source>
        <dbReference type="ARBA" id="ARBA00022475"/>
    </source>
</evidence>
<dbReference type="Proteomes" id="UP001321763">
    <property type="component" value="Chromosome"/>
</dbReference>
<feature type="domain" description="ABC transmembrane type-1" evidence="8">
    <location>
        <begin position="88"/>
        <end position="267"/>
    </location>
</feature>
<dbReference type="Pfam" id="PF00528">
    <property type="entry name" value="BPD_transp_1"/>
    <property type="match status" value="1"/>
</dbReference>
<gene>
    <name evidence="9" type="ORF">K234311028_22500</name>
</gene>
<evidence type="ECO:0000256" key="5">
    <source>
        <dbReference type="ARBA" id="ARBA00022989"/>
    </source>
</evidence>
<organism evidence="9 10">
    <name type="scientific">Clostridium tetani</name>
    <dbReference type="NCBI Taxonomy" id="1513"/>
    <lineage>
        <taxon>Bacteria</taxon>
        <taxon>Bacillati</taxon>
        <taxon>Bacillota</taxon>
        <taxon>Clostridia</taxon>
        <taxon>Eubacteriales</taxon>
        <taxon>Clostridiaceae</taxon>
        <taxon>Clostridium</taxon>
    </lineage>
</organism>
<keyword evidence="5 7" id="KW-1133">Transmembrane helix</keyword>
<feature type="transmembrane region" description="Helical" evidence="7">
    <location>
        <begin position="68"/>
        <end position="85"/>
    </location>
</feature>
<keyword evidence="6 7" id="KW-0472">Membrane</keyword>
<keyword evidence="2 7" id="KW-0813">Transport</keyword>
<dbReference type="RefSeq" id="WP_159036331.1">
    <property type="nucleotide sequence ID" value="NZ_AP026818.1"/>
</dbReference>
<evidence type="ECO:0000256" key="7">
    <source>
        <dbReference type="RuleBase" id="RU363032"/>
    </source>
</evidence>
<proteinExistence type="inferred from homology"/>
<sequence>MFFKFHVGPFFEFIVEWLKTNIEPFFNLIKVIHEALINGLEDILMFPPSIVVIILFAILAYKLADKRVAIFTFVGLFFIDSMQLWNQTMQTLALVLVSALIALLIGVPFGIMSARNEKANKILRPILDFMQTMPAFVYLIPAVLFFGMGKVPGAIATVIFSMPPAVRLTNLGIRQVPDEVVEAAKSFGSTPKQMLYKVQLPIALPTILAGVNQTIMLALSMVVVSAMIGAGGLGREVYQGITQLKIGQGFESGLAVVILAMILDRMTQSLANNKE</sequence>
<name>A0ABC8EEC2_CLOTA</name>
<feature type="transmembrane region" description="Helical" evidence="7">
    <location>
        <begin position="43"/>
        <end position="61"/>
    </location>
</feature>
<evidence type="ECO:0000259" key="8">
    <source>
        <dbReference type="PROSITE" id="PS50928"/>
    </source>
</evidence>
<feature type="transmembrane region" description="Helical" evidence="7">
    <location>
        <begin position="135"/>
        <end position="160"/>
    </location>
</feature>
<evidence type="ECO:0000256" key="1">
    <source>
        <dbReference type="ARBA" id="ARBA00004141"/>
    </source>
</evidence>
<dbReference type="InterPro" id="IPR035906">
    <property type="entry name" value="MetI-like_sf"/>
</dbReference>
<dbReference type="AlphaFoldDB" id="A0ABC8EEC2"/>
<evidence type="ECO:0000256" key="4">
    <source>
        <dbReference type="ARBA" id="ARBA00022692"/>
    </source>
</evidence>
<dbReference type="PANTHER" id="PTHR47737">
    <property type="entry name" value="GLYCINE BETAINE/PROLINE BETAINE TRANSPORT SYSTEM PERMEASE PROTEIN PROW"/>
    <property type="match status" value="1"/>
</dbReference>
<keyword evidence="4 7" id="KW-0812">Transmembrane</keyword>
<comment type="similarity">
    <text evidence="7">Belongs to the binding-protein-dependent transport system permease family.</text>
</comment>
<comment type="subcellular location">
    <subcellularLocation>
        <location evidence="7">Cell membrane</location>
        <topology evidence="7">Multi-pass membrane protein</topology>
    </subcellularLocation>
    <subcellularLocation>
        <location evidence="1">Membrane</location>
        <topology evidence="1">Multi-pass membrane protein</topology>
    </subcellularLocation>
</comment>
<dbReference type="GO" id="GO:0005886">
    <property type="term" value="C:plasma membrane"/>
    <property type="evidence" value="ECO:0007669"/>
    <property type="project" value="UniProtKB-SubCell"/>
</dbReference>
<dbReference type="InterPro" id="IPR000515">
    <property type="entry name" value="MetI-like"/>
</dbReference>
<accession>A0ABC8EEC2</accession>
<dbReference type="EMBL" id="AP026818">
    <property type="protein sequence ID" value="BDR82004.1"/>
    <property type="molecule type" value="Genomic_DNA"/>
</dbReference>
<keyword evidence="3" id="KW-1003">Cell membrane</keyword>
<reference evidence="9 10" key="1">
    <citation type="submission" date="2022-09" db="EMBL/GenBank/DDBJ databases">
        <title>complete genome sequences of Clostridium tetani str. KHSU-234311-028 isolated from soil.</title>
        <authorList>
            <person name="Sekizuka T."/>
            <person name="Shitada C."/>
            <person name="Takahashi M."/>
            <person name="Kuroda M."/>
        </authorList>
    </citation>
    <scope>NUCLEOTIDE SEQUENCE [LARGE SCALE GENOMIC DNA]</scope>
    <source>
        <strain evidence="9 10">KHSU-234311-028</strain>
    </source>
</reference>
<protein>
    <submittedName>
        <fullName evidence="9">Glycine/betaine ABC transporter permease</fullName>
    </submittedName>
</protein>
<feature type="transmembrane region" description="Helical" evidence="7">
    <location>
        <begin position="246"/>
        <end position="263"/>
    </location>
</feature>
<dbReference type="SUPFAM" id="SSF161098">
    <property type="entry name" value="MetI-like"/>
    <property type="match status" value="1"/>
</dbReference>
<evidence type="ECO:0000256" key="2">
    <source>
        <dbReference type="ARBA" id="ARBA00022448"/>
    </source>
</evidence>
<evidence type="ECO:0000256" key="6">
    <source>
        <dbReference type="ARBA" id="ARBA00023136"/>
    </source>
</evidence>